<evidence type="ECO:0000313" key="2">
    <source>
        <dbReference type="EMBL" id="MFC6087823.1"/>
    </source>
</evidence>
<evidence type="ECO:0000313" key="3">
    <source>
        <dbReference type="Proteomes" id="UP001596220"/>
    </source>
</evidence>
<keyword evidence="1" id="KW-0472">Membrane</keyword>
<reference evidence="3" key="1">
    <citation type="journal article" date="2019" name="Int. J. Syst. Evol. Microbiol.">
        <title>The Global Catalogue of Microorganisms (GCM) 10K type strain sequencing project: providing services to taxonomists for standard genome sequencing and annotation.</title>
        <authorList>
            <consortium name="The Broad Institute Genomics Platform"/>
            <consortium name="The Broad Institute Genome Sequencing Center for Infectious Disease"/>
            <person name="Wu L."/>
            <person name="Ma J."/>
        </authorList>
    </citation>
    <scope>NUCLEOTIDE SEQUENCE [LARGE SCALE GENOMIC DNA]</scope>
    <source>
        <strain evidence="3">CGMCC 4.7246</strain>
    </source>
</reference>
<organism evidence="2 3">
    <name type="scientific">Saccharothrix lopnurensis</name>
    <dbReference type="NCBI Taxonomy" id="1670621"/>
    <lineage>
        <taxon>Bacteria</taxon>
        <taxon>Bacillati</taxon>
        <taxon>Actinomycetota</taxon>
        <taxon>Actinomycetes</taxon>
        <taxon>Pseudonocardiales</taxon>
        <taxon>Pseudonocardiaceae</taxon>
        <taxon>Saccharothrix</taxon>
    </lineage>
</organism>
<comment type="caution">
    <text evidence="2">The sequence shown here is derived from an EMBL/GenBank/DDBJ whole genome shotgun (WGS) entry which is preliminary data.</text>
</comment>
<keyword evidence="1" id="KW-0812">Transmembrane</keyword>
<name>A0ABW1NWY5_9PSEU</name>
<sequence>MVVVVRRVVVPAVLLVVYLFVVTPIAAVARLLGDPLRRRPDRAADSYWTDLR</sequence>
<dbReference type="EMBL" id="JBHSQO010000001">
    <property type="protein sequence ID" value="MFC6087823.1"/>
    <property type="molecule type" value="Genomic_DNA"/>
</dbReference>
<feature type="transmembrane region" description="Helical" evidence="1">
    <location>
        <begin position="12"/>
        <end position="32"/>
    </location>
</feature>
<gene>
    <name evidence="2" type="ORF">ACFP3R_00900</name>
</gene>
<proteinExistence type="predicted"/>
<dbReference type="RefSeq" id="WP_380631771.1">
    <property type="nucleotide sequence ID" value="NZ_JBHSQO010000001.1"/>
</dbReference>
<keyword evidence="1" id="KW-1133">Transmembrane helix</keyword>
<accession>A0ABW1NWY5</accession>
<evidence type="ECO:0008006" key="4">
    <source>
        <dbReference type="Google" id="ProtNLM"/>
    </source>
</evidence>
<evidence type="ECO:0000256" key="1">
    <source>
        <dbReference type="SAM" id="Phobius"/>
    </source>
</evidence>
<protein>
    <recommendedName>
        <fullName evidence="4">ABC transporter permease</fullName>
    </recommendedName>
</protein>
<dbReference type="Proteomes" id="UP001596220">
    <property type="component" value="Unassembled WGS sequence"/>
</dbReference>
<keyword evidence="3" id="KW-1185">Reference proteome</keyword>